<feature type="compositionally biased region" description="Basic and acidic residues" evidence="1">
    <location>
        <begin position="102"/>
        <end position="117"/>
    </location>
</feature>
<dbReference type="Proteomes" id="UP001066276">
    <property type="component" value="Chromosome 4_2"/>
</dbReference>
<proteinExistence type="predicted"/>
<accession>A0AAV7S6E1</accession>
<feature type="region of interest" description="Disordered" evidence="1">
    <location>
        <begin position="95"/>
        <end position="117"/>
    </location>
</feature>
<feature type="signal peptide" evidence="2">
    <location>
        <begin position="1"/>
        <end position="28"/>
    </location>
</feature>
<evidence type="ECO:0000313" key="4">
    <source>
        <dbReference type="Proteomes" id="UP001066276"/>
    </source>
</evidence>
<dbReference type="AlphaFoldDB" id="A0AAV7S6E1"/>
<evidence type="ECO:0000313" key="3">
    <source>
        <dbReference type="EMBL" id="KAJ1160596.1"/>
    </source>
</evidence>
<reference evidence="3" key="1">
    <citation type="journal article" date="2022" name="bioRxiv">
        <title>Sequencing and chromosome-scale assembly of the giantPleurodeles waltlgenome.</title>
        <authorList>
            <person name="Brown T."/>
            <person name="Elewa A."/>
            <person name="Iarovenko S."/>
            <person name="Subramanian E."/>
            <person name="Araus A.J."/>
            <person name="Petzold A."/>
            <person name="Susuki M."/>
            <person name="Suzuki K.-i.T."/>
            <person name="Hayashi T."/>
            <person name="Toyoda A."/>
            <person name="Oliveira C."/>
            <person name="Osipova E."/>
            <person name="Leigh N.D."/>
            <person name="Simon A."/>
            <person name="Yun M.H."/>
        </authorList>
    </citation>
    <scope>NUCLEOTIDE SEQUENCE</scope>
    <source>
        <strain evidence="3">20211129_DDA</strain>
        <tissue evidence="3">Liver</tissue>
    </source>
</reference>
<feature type="chain" id="PRO_5043473811" evidence="2">
    <location>
        <begin position="29"/>
        <end position="117"/>
    </location>
</feature>
<name>A0AAV7S6E1_PLEWA</name>
<keyword evidence="2" id="KW-0732">Signal</keyword>
<evidence type="ECO:0000256" key="2">
    <source>
        <dbReference type="SAM" id="SignalP"/>
    </source>
</evidence>
<protein>
    <submittedName>
        <fullName evidence="3">Uncharacterized protein</fullName>
    </submittedName>
</protein>
<dbReference type="EMBL" id="JANPWB010000008">
    <property type="protein sequence ID" value="KAJ1160596.1"/>
    <property type="molecule type" value="Genomic_DNA"/>
</dbReference>
<evidence type="ECO:0000256" key="1">
    <source>
        <dbReference type="SAM" id="MobiDB-lite"/>
    </source>
</evidence>
<keyword evidence="4" id="KW-1185">Reference proteome</keyword>
<organism evidence="3 4">
    <name type="scientific">Pleurodeles waltl</name>
    <name type="common">Iberian ribbed newt</name>
    <dbReference type="NCBI Taxonomy" id="8319"/>
    <lineage>
        <taxon>Eukaryota</taxon>
        <taxon>Metazoa</taxon>
        <taxon>Chordata</taxon>
        <taxon>Craniata</taxon>
        <taxon>Vertebrata</taxon>
        <taxon>Euteleostomi</taxon>
        <taxon>Amphibia</taxon>
        <taxon>Batrachia</taxon>
        <taxon>Caudata</taxon>
        <taxon>Salamandroidea</taxon>
        <taxon>Salamandridae</taxon>
        <taxon>Pleurodelinae</taxon>
        <taxon>Pleurodeles</taxon>
    </lineage>
</organism>
<comment type="caution">
    <text evidence="3">The sequence shown here is derived from an EMBL/GenBank/DDBJ whole genome shotgun (WGS) entry which is preliminary data.</text>
</comment>
<gene>
    <name evidence="3" type="ORF">NDU88_001092</name>
</gene>
<sequence>MDNLTSRTLNPPVITLLLLLITPQGSAPAPELFTLLTHGTGLQHQYPFNYPALHTGSLATLLGKRTEHAMPSLSAPDLFYTDIWIPGWARRDPLRHQRHPRRCQERHPGLRIRQPER</sequence>